<feature type="region of interest" description="Disordered" evidence="1">
    <location>
        <begin position="24"/>
        <end position="57"/>
    </location>
</feature>
<dbReference type="CTD" id="184694"/>
<dbReference type="Bgee" id="WBGene00017612">
    <property type="expression patterns" value="Expressed in larva and 2 other cell types or tissues"/>
</dbReference>
<protein>
    <submittedName>
        <fullName evidence="2">Uncharacterized protein</fullName>
    </submittedName>
</protein>
<accession>Q19597</accession>
<keyword evidence="3" id="KW-1185">Reference proteome</keyword>
<dbReference type="Proteomes" id="UP000001940">
    <property type="component" value="Chromosome X"/>
</dbReference>
<dbReference type="GeneID" id="184694"/>
<evidence type="ECO:0000256" key="1">
    <source>
        <dbReference type="SAM" id="MobiDB-lite"/>
    </source>
</evidence>
<evidence type="ECO:0000313" key="2">
    <source>
        <dbReference type="EMBL" id="CCD69735.1"/>
    </source>
</evidence>
<reference evidence="2 3" key="1">
    <citation type="journal article" date="1998" name="Science">
        <title>Genome sequence of the nematode C. elegans: a platform for investigating biology.</title>
        <authorList>
            <consortium name="The C. elegans sequencing consortium"/>
            <person name="Sulson J.E."/>
            <person name="Waterston R."/>
        </authorList>
    </citation>
    <scope>NUCLEOTIDE SEQUENCE [LARGE SCALE GENOMIC DNA]</scope>
    <source>
        <strain evidence="2 3">Bristol N2</strain>
    </source>
</reference>
<dbReference type="EMBL" id="BX284606">
    <property type="protein sequence ID" value="CCD69735.1"/>
    <property type="molecule type" value="Genomic_DNA"/>
</dbReference>
<name>Q19597_CAEEL</name>
<dbReference type="RefSeq" id="NP_508267.1">
    <property type="nucleotide sequence ID" value="NM_075866.1"/>
</dbReference>
<gene>
    <name evidence="2" type="ORF">CELE_F19G12.4</name>
    <name evidence="2 4" type="ORF">F19G12.4</name>
</gene>
<dbReference type="AlphaFoldDB" id="Q19597"/>
<organism evidence="2 3">
    <name type="scientific">Caenorhabditis elegans</name>
    <dbReference type="NCBI Taxonomy" id="6239"/>
    <lineage>
        <taxon>Eukaryota</taxon>
        <taxon>Metazoa</taxon>
        <taxon>Ecdysozoa</taxon>
        <taxon>Nematoda</taxon>
        <taxon>Chromadorea</taxon>
        <taxon>Rhabditida</taxon>
        <taxon>Rhabditina</taxon>
        <taxon>Rhabditomorpha</taxon>
        <taxon>Rhabditoidea</taxon>
        <taxon>Rhabditidae</taxon>
        <taxon>Peloderinae</taxon>
        <taxon>Caenorhabditis</taxon>
    </lineage>
</organism>
<proteinExistence type="predicted"/>
<sequence length="57" mass="6804">MRFLYRKEFQNSFLYMVTLRLSNQASSHHTVENNQNAHRTGEEPYPTCSRGSRRAER</sequence>
<dbReference type="WormBase" id="F19G12.4">
    <property type="protein sequence ID" value="CE07087"/>
    <property type="gene ID" value="WBGene00017612"/>
</dbReference>
<dbReference type="KEGG" id="cel:CELE_F19G12.4"/>
<dbReference type="InParanoid" id="Q19597"/>
<evidence type="ECO:0000313" key="4">
    <source>
        <dbReference type="WormBase" id="F19G12.4"/>
    </source>
</evidence>
<dbReference type="PIR" id="T29882">
    <property type="entry name" value="T29882"/>
</dbReference>
<dbReference type="PaxDb" id="6239-F19G12.4"/>
<dbReference type="AGR" id="WB:WBGene00017612"/>
<dbReference type="HOGENOM" id="CLU_2998436_0_0_1"/>
<evidence type="ECO:0000313" key="3">
    <source>
        <dbReference type="Proteomes" id="UP000001940"/>
    </source>
</evidence>
<feature type="compositionally biased region" description="Polar residues" evidence="1">
    <location>
        <begin position="24"/>
        <end position="38"/>
    </location>
</feature>
<dbReference type="UCSC" id="F19G12.4">
    <property type="organism name" value="c. elegans"/>
</dbReference>